<name>Q9TWN6_THESE</name>
<accession>Q9TWN6</accession>
<organism>
    <name type="scientific">Theileria sergenti</name>
    <dbReference type="NCBI Taxonomy" id="5877"/>
    <lineage>
        <taxon>Eukaryota</taxon>
        <taxon>Sar</taxon>
        <taxon>Alveolata</taxon>
        <taxon>Apicomplexa</taxon>
        <taxon>Aconoidasida</taxon>
        <taxon>Piroplasmida</taxon>
        <taxon>Theileriidae</taxon>
        <taxon>Theileria</taxon>
    </lineage>
</organism>
<keyword id="KW-0903">Direct protein sequencing</keyword>
<protein>
    <submittedName>
        <fullName>18 kDa immunodominant polypeptide</fullName>
    </submittedName>
</protein>
<proteinExistence type="evidence at protein level"/>
<dbReference type="AlphaFoldDB" id="Q9TWN6"/>
<sequence>ARTKQTARMSTGGKAQVVVLAAQYA</sequence>
<reference key="1">
    <citation type="submission" date="1995-03" db="EMBL/GenBank/DDBJ databases">
        <title>Immunogenicity and protective efficacy of solubilized merozoite-enriched Theileria sergenti immunogens. III. Characterization of immunodominant peptides.</title>
        <authorList>
            <person name="Baek B.K."/>
            <person name="Kim B.S."/>
            <person name="Rhim B.M."/>
            <person name="Lee H.I."/>
            <person name="Park Y.H."/>
            <person name="Kakoma I."/>
        </authorList>
    </citation>
    <scope>PROTEIN SEQUENCE</scope>
</reference>